<accession>X1LK04</accession>
<dbReference type="AlphaFoldDB" id="X1LK04"/>
<comment type="caution">
    <text evidence="1">The sequence shown here is derived from an EMBL/GenBank/DDBJ whole genome shotgun (WGS) entry which is preliminary data.</text>
</comment>
<proteinExistence type="predicted"/>
<reference evidence="1" key="1">
    <citation type="journal article" date="2014" name="Front. Microbiol.">
        <title>High frequency of phylogenetically diverse reductive dehalogenase-homologous genes in deep subseafloor sedimentary metagenomes.</title>
        <authorList>
            <person name="Kawai M."/>
            <person name="Futagami T."/>
            <person name="Toyoda A."/>
            <person name="Takaki Y."/>
            <person name="Nishi S."/>
            <person name="Hori S."/>
            <person name="Arai W."/>
            <person name="Tsubouchi T."/>
            <person name="Morono Y."/>
            <person name="Uchiyama I."/>
            <person name="Ito T."/>
            <person name="Fujiyama A."/>
            <person name="Inagaki F."/>
            <person name="Takami H."/>
        </authorList>
    </citation>
    <scope>NUCLEOTIDE SEQUENCE</scope>
    <source>
        <strain evidence="1">Expedition CK06-06</strain>
    </source>
</reference>
<gene>
    <name evidence="1" type="ORF">S06H3_34934</name>
</gene>
<organism evidence="1">
    <name type="scientific">marine sediment metagenome</name>
    <dbReference type="NCBI Taxonomy" id="412755"/>
    <lineage>
        <taxon>unclassified sequences</taxon>
        <taxon>metagenomes</taxon>
        <taxon>ecological metagenomes</taxon>
    </lineage>
</organism>
<protein>
    <submittedName>
        <fullName evidence="1">Uncharacterized protein</fullName>
    </submittedName>
</protein>
<feature type="non-terminal residue" evidence="1">
    <location>
        <position position="1"/>
    </location>
</feature>
<dbReference type="EMBL" id="BARV01021025">
    <property type="protein sequence ID" value="GAI19423.1"/>
    <property type="molecule type" value="Genomic_DNA"/>
</dbReference>
<sequence length="40" mass="4461">IGGGTDKNKLNDKLVIFCCLEHIALSVQLEHLKLKQLDNV</sequence>
<evidence type="ECO:0000313" key="1">
    <source>
        <dbReference type="EMBL" id="GAI19423.1"/>
    </source>
</evidence>
<name>X1LK04_9ZZZZ</name>